<dbReference type="EMBL" id="BGPR01001408">
    <property type="protein sequence ID" value="GBM53152.1"/>
    <property type="molecule type" value="Genomic_DNA"/>
</dbReference>
<evidence type="ECO:0000256" key="1">
    <source>
        <dbReference type="SAM" id="Phobius"/>
    </source>
</evidence>
<proteinExistence type="predicted"/>
<comment type="caution">
    <text evidence="2">The sequence shown here is derived from an EMBL/GenBank/DDBJ whole genome shotgun (WGS) entry which is preliminary data.</text>
</comment>
<evidence type="ECO:0000313" key="3">
    <source>
        <dbReference type="Proteomes" id="UP000499080"/>
    </source>
</evidence>
<accession>A0A4Y2GH24</accession>
<name>A0A4Y2GH24_ARAVE</name>
<evidence type="ECO:0000313" key="2">
    <source>
        <dbReference type="EMBL" id="GBM53152.1"/>
    </source>
</evidence>
<reference evidence="2 3" key="1">
    <citation type="journal article" date="2019" name="Sci. Rep.">
        <title>Orb-weaving spider Araneus ventricosus genome elucidates the spidroin gene catalogue.</title>
        <authorList>
            <person name="Kono N."/>
            <person name="Nakamura H."/>
            <person name="Ohtoshi R."/>
            <person name="Moran D.A.P."/>
            <person name="Shinohara A."/>
            <person name="Yoshida Y."/>
            <person name="Fujiwara M."/>
            <person name="Mori M."/>
            <person name="Tomita M."/>
            <person name="Arakawa K."/>
        </authorList>
    </citation>
    <scope>NUCLEOTIDE SEQUENCE [LARGE SCALE GENOMIC DNA]</scope>
</reference>
<organism evidence="2 3">
    <name type="scientific">Araneus ventricosus</name>
    <name type="common">Orbweaver spider</name>
    <name type="synonym">Epeira ventricosa</name>
    <dbReference type="NCBI Taxonomy" id="182803"/>
    <lineage>
        <taxon>Eukaryota</taxon>
        <taxon>Metazoa</taxon>
        <taxon>Ecdysozoa</taxon>
        <taxon>Arthropoda</taxon>
        <taxon>Chelicerata</taxon>
        <taxon>Arachnida</taxon>
        <taxon>Araneae</taxon>
        <taxon>Araneomorphae</taxon>
        <taxon>Entelegynae</taxon>
        <taxon>Araneoidea</taxon>
        <taxon>Araneidae</taxon>
        <taxon>Araneus</taxon>
    </lineage>
</organism>
<keyword evidence="3" id="KW-1185">Reference proteome</keyword>
<feature type="transmembrane region" description="Helical" evidence="1">
    <location>
        <begin position="28"/>
        <end position="49"/>
    </location>
</feature>
<keyword evidence="1" id="KW-0472">Membrane</keyword>
<keyword evidence="1" id="KW-1133">Transmembrane helix</keyword>
<protein>
    <submittedName>
        <fullName evidence="2">Uncharacterized protein</fullName>
    </submittedName>
</protein>
<dbReference type="AlphaFoldDB" id="A0A4Y2GH24"/>
<sequence length="92" mass="10622">MLHVLMFYFLKHLSRINYGTNFLLAYDFSLFAFLPISCLLVIVTSCFGTTRGLLWDRPRNFEPLSGDEDDTRAGVLLSKLLHRTSRRTLDPP</sequence>
<dbReference type="Proteomes" id="UP000499080">
    <property type="component" value="Unassembled WGS sequence"/>
</dbReference>
<gene>
    <name evidence="2" type="ORF">AVEN_90403_1</name>
</gene>
<keyword evidence="1" id="KW-0812">Transmembrane</keyword>